<keyword evidence="4 8" id="KW-0479">Metal-binding</keyword>
<name>A0A371NTY7_9MICO</name>
<dbReference type="RefSeq" id="WP_116242398.1">
    <property type="nucleotide sequence ID" value="NZ_QUAB01000043.1"/>
</dbReference>
<dbReference type="Gene3D" id="3.40.50.1010">
    <property type="entry name" value="5'-nuclease"/>
    <property type="match status" value="1"/>
</dbReference>
<comment type="function">
    <text evidence="8">Toxic component of a toxin-antitoxin (TA) system. An RNase.</text>
</comment>
<reference evidence="10 11" key="1">
    <citation type="submission" date="2018-08" db="EMBL/GenBank/DDBJ databases">
        <title>Isolation, diversity and antifungal activity of Actinobacteria from cow dung.</title>
        <authorList>
            <person name="Ling L."/>
        </authorList>
    </citation>
    <scope>NUCLEOTIDE SEQUENCE [LARGE SCALE GENOMIC DNA]</scope>
    <source>
        <strain evidence="10 11">NEAU-LLE</strain>
    </source>
</reference>
<evidence type="ECO:0000256" key="3">
    <source>
        <dbReference type="ARBA" id="ARBA00022722"/>
    </source>
</evidence>
<sequence length="142" mass="15611">MIVLDTNVVSEFMQPDPDGRVHAWLDELRTQEVWTAAPVVAELSLGIALLPVGAKRRLLTENFARVLDGFRERILPFATPDAIEYGRIVAGRRAAGRPISIGDAQIAAIAVRADAVIATRNVRDFEGTGARVVNPWLPEEER</sequence>
<dbReference type="SUPFAM" id="SSF88723">
    <property type="entry name" value="PIN domain-like"/>
    <property type="match status" value="1"/>
</dbReference>
<keyword evidence="3 8" id="KW-0540">Nuclease</keyword>
<dbReference type="PANTHER" id="PTHR33653">
    <property type="entry name" value="RIBONUCLEASE VAPC2"/>
    <property type="match status" value="1"/>
</dbReference>
<dbReference type="AlphaFoldDB" id="A0A371NTY7"/>
<dbReference type="InterPro" id="IPR050556">
    <property type="entry name" value="Type_II_TA_system_RNase"/>
</dbReference>
<organism evidence="10 11">
    <name type="scientific">Microbacterium bovistercoris</name>
    <dbReference type="NCBI Taxonomy" id="2293570"/>
    <lineage>
        <taxon>Bacteria</taxon>
        <taxon>Bacillati</taxon>
        <taxon>Actinomycetota</taxon>
        <taxon>Actinomycetes</taxon>
        <taxon>Micrococcales</taxon>
        <taxon>Microbacteriaceae</taxon>
        <taxon>Microbacterium</taxon>
    </lineage>
</organism>
<dbReference type="EC" id="3.1.-.-" evidence="8"/>
<dbReference type="GO" id="GO:0004540">
    <property type="term" value="F:RNA nuclease activity"/>
    <property type="evidence" value="ECO:0007669"/>
    <property type="project" value="InterPro"/>
</dbReference>
<dbReference type="GO" id="GO:0000287">
    <property type="term" value="F:magnesium ion binding"/>
    <property type="evidence" value="ECO:0007669"/>
    <property type="project" value="UniProtKB-UniRule"/>
</dbReference>
<evidence type="ECO:0000313" key="10">
    <source>
        <dbReference type="EMBL" id="REJ05113.1"/>
    </source>
</evidence>
<keyword evidence="5 8" id="KW-0378">Hydrolase</keyword>
<proteinExistence type="inferred from homology"/>
<evidence type="ECO:0000256" key="2">
    <source>
        <dbReference type="ARBA" id="ARBA00022649"/>
    </source>
</evidence>
<evidence type="ECO:0000259" key="9">
    <source>
        <dbReference type="Pfam" id="PF01850"/>
    </source>
</evidence>
<comment type="cofactor">
    <cofactor evidence="1 8">
        <name>Mg(2+)</name>
        <dbReference type="ChEBI" id="CHEBI:18420"/>
    </cofactor>
</comment>
<dbReference type="PANTHER" id="PTHR33653:SF1">
    <property type="entry name" value="RIBONUCLEASE VAPC2"/>
    <property type="match status" value="1"/>
</dbReference>
<evidence type="ECO:0000256" key="8">
    <source>
        <dbReference type="HAMAP-Rule" id="MF_00265"/>
    </source>
</evidence>
<evidence type="ECO:0000256" key="5">
    <source>
        <dbReference type="ARBA" id="ARBA00022801"/>
    </source>
</evidence>
<evidence type="ECO:0000256" key="1">
    <source>
        <dbReference type="ARBA" id="ARBA00001946"/>
    </source>
</evidence>
<comment type="similarity">
    <text evidence="7 8">Belongs to the PINc/VapC protein family.</text>
</comment>
<protein>
    <recommendedName>
        <fullName evidence="8">Ribonuclease VapC</fullName>
        <shortName evidence="8">RNase VapC</shortName>
        <ecNumber evidence="8">3.1.-.-</ecNumber>
    </recommendedName>
    <alternativeName>
        <fullName evidence="8">Toxin VapC</fullName>
    </alternativeName>
</protein>
<dbReference type="Pfam" id="PF01850">
    <property type="entry name" value="PIN"/>
    <property type="match status" value="1"/>
</dbReference>
<feature type="binding site" evidence="8">
    <location>
        <position position="103"/>
    </location>
    <ligand>
        <name>Mg(2+)</name>
        <dbReference type="ChEBI" id="CHEBI:18420"/>
    </ligand>
</feature>
<feature type="binding site" evidence="8">
    <location>
        <position position="5"/>
    </location>
    <ligand>
        <name>Mg(2+)</name>
        <dbReference type="ChEBI" id="CHEBI:18420"/>
    </ligand>
</feature>
<dbReference type="GO" id="GO:0090729">
    <property type="term" value="F:toxin activity"/>
    <property type="evidence" value="ECO:0007669"/>
    <property type="project" value="UniProtKB-KW"/>
</dbReference>
<gene>
    <name evidence="8" type="primary">vapC</name>
    <name evidence="10" type="ORF">DY023_11055</name>
</gene>
<keyword evidence="2 8" id="KW-1277">Toxin-antitoxin system</keyword>
<dbReference type="CDD" id="cd18731">
    <property type="entry name" value="PIN_NgFitB-like"/>
    <property type="match status" value="1"/>
</dbReference>
<dbReference type="GO" id="GO:0016787">
    <property type="term" value="F:hydrolase activity"/>
    <property type="evidence" value="ECO:0007669"/>
    <property type="project" value="UniProtKB-KW"/>
</dbReference>
<dbReference type="EMBL" id="QUAB01000043">
    <property type="protein sequence ID" value="REJ05113.1"/>
    <property type="molecule type" value="Genomic_DNA"/>
</dbReference>
<feature type="domain" description="PIN" evidence="9">
    <location>
        <begin position="2"/>
        <end position="123"/>
    </location>
</feature>
<dbReference type="HAMAP" id="MF_00265">
    <property type="entry name" value="VapC_Nob1"/>
    <property type="match status" value="1"/>
</dbReference>
<dbReference type="InterPro" id="IPR022907">
    <property type="entry name" value="VapC_family"/>
</dbReference>
<keyword evidence="8" id="KW-0800">Toxin</keyword>
<dbReference type="InterPro" id="IPR029060">
    <property type="entry name" value="PIN-like_dom_sf"/>
</dbReference>
<accession>A0A371NTY7</accession>
<dbReference type="InterPro" id="IPR002716">
    <property type="entry name" value="PIN_dom"/>
</dbReference>
<evidence type="ECO:0000313" key="11">
    <source>
        <dbReference type="Proteomes" id="UP000262172"/>
    </source>
</evidence>
<comment type="caution">
    <text evidence="10">The sequence shown here is derived from an EMBL/GenBank/DDBJ whole genome shotgun (WGS) entry which is preliminary data.</text>
</comment>
<evidence type="ECO:0000256" key="6">
    <source>
        <dbReference type="ARBA" id="ARBA00022842"/>
    </source>
</evidence>
<evidence type="ECO:0000256" key="7">
    <source>
        <dbReference type="ARBA" id="ARBA00038093"/>
    </source>
</evidence>
<keyword evidence="6 8" id="KW-0460">Magnesium</keyword>
<dbReference type="Proteomes" id="UP000262172">
    <property type="component" value="Unassembled WGS sequence"/>
</dbReference>
<evidence type="ECO:0000256" key="4">
    <source>
        <dbReference type="ARBA" id="ARBA00022723"/>
    </source>
</evidence>
<keyword evidence="11" id="KW-1185">Reference proteome</keyword>
<dbReference type="OrthoDB" id="9804823at2"/>